<evidence type="ECO:0000256" key="3">
    <source>
        <dbReference type="ARBA" id="ARBA00023159"/>
    </source>
</evidence>
<organism evidence="8 9">
    <name type="scientific">Ogataea haglerorum</name>
    <dbReference type="NCBI Taxonomy" id="1937702"/>
    <lineage>
        <taxon>Eukaryota</taxon>
        <taxon>Fungi</taxon>
        <taxon>Dikarya</taxon>
        <taxon>Ascomycota</taxon>
        <taxon>Saccharomycotina</taxon>
        <taxon>Pichiomycetes</taxon>
        <taxon>Pichiales</taxon>
        <taxon>Pichiaceae</taxon>
        <taxon>Ogataea</taxon>
    </lineage>
</organism>
<evidence type="ECO:0000256" key="4">
    <source>
        <dbReference type="ARBA" id="ARBA00023163"/>
    </source>
</evidence>
<dbReference type="InterPro" id="IPR011598">
    <property type="entry name" value="bHLH_dom"/>
</dbReference>
<dbReference type="PANTHER" id="PTHR10328:SF3">
    <property type="entry name" value="PROTEIN MAX"/>
    <property type="match status" value="1"/>
</dbReference>
<evidence type="ECO:0000256" key="5">
    <source>
        <dbReference type="ARBA" id="ARBA00023242"/>
    </source>
</evidence>
<evidence type="ECO:0000256" key="2">
    <source>
        <dbReference type="ARBA" id="ARBA00023125"/>
    </source>
</evidence>
<reference evidence="8 9" key="1">
    <citation type="journal article" date="2021" name="G3 (Bethesda)">
        <title>Genomic diversity, chromosomal rearrangements, and interspecies hybridization in the ogataea polymorpha species complex.</title>
        <authorList>
            <person name="Hanson S.J."/>
            <person name="Cinneide E.O."/>
            <person name="Salzberg L.I."/>
            <person name="Wolfe K.H."/>
            <person name="McGowan J."/>
            <person name="Fitzpatrick D.A."/>
            <person name="Matlin K."/>
        </authorList>
    </citation>
    <scope>NUCLEOTIDE SEQUENCE [LARGE SCALE GENOMIC DNA]</scope>
    <source>
        <strain evidence="8">81-436-3</strain>
    </source>
</reference>
<dbReference type="Pfam" id="PF00010">
    <property type="entry name" value="HLH"/>
    <property type="match status" value="1"/>
</dbReference>
<dbReference type="SUPFAM" id="SSF47459">
    <property type="entry name" value="HLH, helix-loop-helix DNA-binding domain"/>
    <property type="match status" value="1"/>
</dbReference>
<keyword evidence="9" id="KW-1185">Reference proteome</keyword>
<feature type="compositionally biased region" description="Polar residues" evidence="6">
    <location>
        <begin position="23"/>
        <end position="33"/>
    </location>
</feature>
<evidence type="ECO:0000256" key="1">
    <source>
        <dbReference type="ARBA" id="ARBA00023015"/>
    </source>
</evidence>
<accession>A0ABQ7RB81</accession>
<keyword evidence="2" id="KW-0238">DNA-binding</keyword>
<evidence type="ECO:0000256" key="6">
    <source>
        <dbReference type="SAM" id="MobiDB-lite"/>
    </source>
</evidence>
<feature type="domain" description="BHLH" evidence="7">
    <location>
        <begin position="36"/>
        <end position="87"/>
    </location>
</feature>
<keyword evidence="3" id="KW-0010">Activator</keyword>
<proteinExistence type="predicted"/>
<dbReference type="SMART" id="SM00353">
    <property type="entry name" value="HLH"/>
    <property type="match status" value="1"/>
</dbReference>
<keyword evidence="4" id="KW-0804">Transcription</keyword>
<sequence length="291" mass="32810">MELPSLINESEETEKTKPTEPEQGSSLRQESISQELRKHLHIKSEQRRRSKIIDGFQKLRNIIPLVKPQTDSKAQVLKKATEYIEELQYQNNALAANCEMLKEYSHQLHTQLLQLNATPVMPAPQLHRVYSQEVGHTPPAPQTQIQYPPYPGVFAPPMGHSHSEGRIMPYPAHLAPPPPWLRKNVRETHNLKIATRSHNASDSDGPVLAAHPSQPVHHRLLASAGFPARVFRPCETCPAPSVEKKHAPGLVSKYFRSAFICAISKLRIFFEHSGQLQARITSLWQGVLQSL</sequence>
<evidence type="ECO:0000313" key="9">
    <source>
        <dbReference type="Proteomes" id="UP000697297"/>
    </source>
</evidence>
<evidence type="ECO:0000259" key="7">
    <source>
        <dbReference type="PROSITE" id="PS50888"/>
    </source>
</evidence>
<dbReference type="PANTHER" id="PTHR10328">
    <property type="entry name" value="PROTEIN MAX MYC-ASSOCIATED FACTOR X"/>
    <property type="match status" value="1"/>
</dbReference>
<evidence type="ECO:0000313" key="8">
    <source>
        <dbReference type="EMBL" id="KAG7762494.1"/>
    </source>
</evidence>
<gene>
    <name evidence="8" type="ORF">KL946_004610</name>
</gene>
<protein>
    <recommendedName>
        <fullName evidence="7">BHLH domain-containing protein</fullName>
    </recommendedName>
</protein>
<dbReference type="InterPro" id="IPR036638">
    <property type="entry name" value="HLH_DNA-bd_sf"/>
</dbReference>
<name>A0ABQ7RB81_9ASCO</name>
<keyword evidence="5" id="KW-0539">Nucleus</keyword>
<dbReference type="PROSITE" id="PS50888">
    <property type="entry name" value="BHLH"/>
    <property type="match status" value="1"/>
</dbReference>
<dbReference type="EMBL" id="JAHLUN010000014">
    <property type="protein sequence ID" value="KAG7762494.1"/>
    <property type="molecule type" value="Genomic_DNA"/>
</dbReference>
<feature type="region of interest" description="Disordered" evidence="6">
    <location>
        <begin position="1"/>
        <end position="33"/>
    </location>
</feature>
<dbReference type="Proteomes" id="UP000697297">
    <property type="component" value="Unassembled WGS sequence"/>
</dbReference>
<comment type="caution">
    <text evidence="8">The sequence shown here is derived from an EMBL/GenBank/DDBJ whole genome shotgun (WGS) entry which is preliminary data.</text>
</comment>
<dbReference type="Gene3D" id="4.10.280.10">
    <property type="entry name" value="Helix-loop-helix DNA-binding domain"/>
    <property type="match status" value="1"/>
</dbReference>
<keyword evidence="1" id="KW-0805">Transcription regulation</keyword>